<name>A0ABS8BRE4_9RHOB</name>
<evidence type="ECO:0000313" key="6">
    <source>
        <dbReference type="EMBL" id="MCB5198302.1"/>
    </source>
</evidence>
<dbReference type="EMBL" id="JAJATZ010000001">
    <property type="protein sequence ID" value="MCB5198302.1"/>
    <property type="molecule type" value="Genomic_DNA"/>
</dbReference>
<feature type="domain" description="MurNAc-LAA" evidence="5">
    <location>
        <begin position="228"/>
        <end position="383"/>
    </location>
</feature>
<keyword evidence="4" id="KW-0732">Signal</keyword>
<gene>
    <name evidence="6" type="ORF">LGQ03_03525</name>
</gene>
<dbReference type="RefSeq" id="WP_226747244.1">
    <property type="nucleotide sequence ID" value="NZ_JAJATZ010000001.1"/>
</dbReference>
<dbReference type="Pfam" id="PF01520">
    <property type="entry name" value="Amidase_3"/>
    <property type="match status" value="1"/>
</dbReference>
<proteinExistence type="predicted"/>
<dbReference type="Proteomes" id="UP001138961">
    <property type="component" value="Unassembled WGS sequence"/>
</dbReference>
<sequence>MIRALALLLMMMAGPLAAQDFGALARVDPTQSRIADAGGDLVVDLALSQPVPYRVFTLDTPRRLVVEFREVDWTGLQPADLLQGALATDLGFGVPRPGWSSLTVAIAAPLALTTAGLRVDDLTGRAALTIRLTPTDATSFAAATGGSLDRSLPAPALTAPDSDAGPPVIVIDPGHGGVDPGALRGGVKEADLMLALGIELADALNRTGRLRAVLTRQADDFVPLEARMTIARAARADALISLHADALDEGGAQGASVYTLSAEGVDRASQRMAERHERGDLLAGLDLTGQDDRVATVLMDLARAQTRPASDQLAEAVVAGLRQSGARVNTRARREGRLAVLNAADFASVLIEAGFLSDARDRETLSTPQGRAPIVAGLTTAILAWVDAQAARAPLLRQ</sequence>
<dbReference type="EC" id="3.5.1.28" evidence="2"/>
<dbReference type="InterPro" id="IPR002508">
    <property type="entry name" value="MurNAc-LAA_cat"/>
</dbReference>
<dbReference type="PANTHER" id="PTHR30404:SF0">
    <property type="entry name" value="N-ACETYLMURAMOYL-L-ALANINE AMIDASE AMIC"/>
    <property type="match status" value="1"/>
</dbReference>
<evidence type="ECO:0000256" key="3">
    <source>
        <dbReference type="ARBA" id="ARBA00022801"/>
    </source>
</evidence>
<organism evidence="6 7">
    <name type="scientific">Loktanella gaetbuli</name>
    <dbReference type="NCBI Taxonomy" id="2881335"/>
    <lineage>
        <taxon>Bacteria</taxon>
        <taxon>Pseudomonadati</taxon>
        <taxon>Pseudomonadota</taxon>
        <taxon>Alphaproteobacteria</taxon>
        <taxon>Rhodobacterales</taxon>
        <taxon>Roseobacteraceae</taxon>
        <taxon>Loktanella</taxon>
    </lineage>
</organism>
<accession>A0ABS8BRE4</accession>
<reference evidence="6" key="1">
    <citation type="submission" date="2021-10" db="EMBL/GenBank/DDBJ databases">
        <title>Loktanella gaetbuli sp. nov., isolated from a tidal flat.</title>
        <authorList>
            <person name="Park S."/>
            <person name="Yoon J.-H."/>
        </authorList>
    </citation>
    <scope>NUCLEOTIDE SEQUENCE</scope>
    <source>
        <strain evidence="6">TSTF-M6</strain>
    </source>
</reference>
<keyword evidence="7" id="KW-1185">Reference proteome</keyword>
<dbReference type="PANTHER" id="PTHR30404">
    <property type="entry name" value="N-ACETYLMURAMOYL-L-ALANINE AMIDASE"/>
    <property type="match status" value="1"/>
</dbReference>
<dbReference type="SMART" id="SM00646">
    <property type="entry name" value="Ami_3"/>
    <property type="match status" value="1"/>
</dbReference>
<dbReference type="InterPro" id="IPR050695">
    <property type="entry name" value="N-acetylmuramoyl_amidase_3"/>
</dbReference>
<dbReference type="CDD" id="cd02696">
    <property type="entry name" value="MurNAc-LAA"/>
    <property type="match status" value="1"/>
</dbReference>
<feature type="signal peptide" evidence="4">
    <location>
        <begin position="1"/>
        <end position="18"/>
    </location>
</feature>
<dbReference type="Gene3D" id="2.60.40.3500">
    <property type="match status" value="1"/>
</dbReference>
<comment type="catalytic activity">
    <reaction evidence="1">
        <text>Hydrolyzes the link between N-acetylmuramoyl residues and L-amino acid residues in certain cell-wall glycopeptides.</text>
        <dbReference type="EC" id="3.5.1.28"/>
    </reaction>
</comment>
<evidence type="ECO:0000313" key="7">
    <source>
        <dbReference type="Proteomes" id="UP001138961"/>
    </source>
</evidence>
<keyword evidence="3" id="KW-0378">Hydrolase</keyword>
<evidence type="ECO:0000256" key="2">
    <source>
        <dbReference type="ARBA" id="ARBA00011901"/>
    </source>
</evidence>
<comment type="caution">
    <text evidence="6">The sequence shown here is derived from an EMBL/GenBank/DDBJ whole genome shotgun (WGS) entry which is preliminary data.</text>
</comment>
<evidence type="ECO:0000259" key="5">
    <source>
        <dbReference type="SMART" id="SM00646"/>
    </source>
</evidence>
<dbReference type="Gene3D" id="3.40.630.40">
    <property type="entry name" value="Zn-dependent exopeptidases"/>
    <property type="match status" value="1"/>
</dbReference>
<dbReference type="SUPFAM" id="SSF53187">
    <property type="entry name" value="Zn-dependent exopeptidases"/>
    <property type="match status" value="1"/>
</dbReference>
<evidence type="ECO:0000256" key="1">
    <source>
        <dbReference type="ARBA" id="ARBA00001561"/>
    </source>
</evidence>
<protein>
    <recommendedName>
        <fullName evidence="2">N-acetylmuramoyl-L-alanine amidase</fullName>
        <ecNumber evidence="2">3.5.1.28</ecNumber>
    </recommendedName>
</protein>
<evidence type="ECO:0000256" key="4">
    <source>
        <dbReference type="SAM" id="SignalP"/>
    </source>
</evidence>
<feature type="chain" id="PRO_5046190272" description="N-acetylmuramoyl-L-alanine amidase" evidence="4">
    <location>
        <begin position="19"/>
        <end position="398"/>
    </location>
</feature>